<evidence type="ECO:0000313" key="1">
    <source>
        <dbReference type="EMBL" id="PIL38332.1"/>
    </source>
</evidence>
<dbReference type="EMBL" id="PDOB01000039">
    <property type="protein sequence ID" value="PIL38332.1"/>
    <property type="molecule type" value="Genomic_DNA"/>
</dbReference>
<proteinExistence type="predicted"/>
<accession>A0A2G8SX69</accession>
<comment type="caution">
    <text evidence="1">The sequence shown here is derived from an EMBL/GenBank/DDBJ whole genome shotgun (WGS) entry which is preliminary data.</text>
</comment>
<sequence length="60" mass="6944">MRQRASFSSWILAFHHRHDGSTCYLPLMIFDGQSGGFGDENAMIMRRVLKLIRPPLNRPN</sequence>
<organism evidence="1 2">
    <name type="scientific">Massilia psychrophila</name>
    <dbReference type="NCBI Taxonomy" id="1603353"/>
    <lineage>
        <taxon>Bacteria</taxon>
        <taxon>Pseudomonadati</taxon>
        <taxon>Pseudomonadota</taxon>
        <taxon>Betaproteobacteria</taxon>
        <taxon>Burkholderiales</taxon>
        <taxon>Oxalobacteraceae</taxon>
        <taxon>Telluria group</taxon>
        <taxon>Massilia</taxon>
    </lineage>
</organism>
<keyword evidence="2" id="KW-1185">Reference proteome</keyword>
<dbReference type="AlphaFoldDB" id="A0A2G8SX69"/>
<evidence type="ECO:0000313" key="2">
    <source>
        <dbReference type="Proteomes" id="UP000228593"/>
    </source>
</evidence>
<protein>
    <submittedName>
        <fullName evidence="1">Uncharacterized protein</fullName>
    </submittedName>
</protein>
<reference evidence="1" key="1">
    <citation type="submission" date="2017-10" db="EMBL/GenBank/DDBJ databases">
        <title>Massilia psychrophilum sp. nov., a novel purple-pigmented bacterium isolated from Tianshan glacier, Xinjiang Municipality, China.</title>
        <authorList>
            <person name="Wang H."/>
        </authorList>
    </citation>
    <scope>NUCLEOTIDE SEQUENCE [LARGE SCALE GENOMIC DNA]</scope>
    <source>
        <strain evidence="1">JCM 30813</strain>
    </source>
</reference>
<gene>
    <name evidence="1" type="ORF">CR103_18635</name>
</gene>
<dbReference type="Proteomes" id="UP000228593">
    <property type="component" value="Unassembled WGS sequence"/>
</dbReference>
<name>A0A2G8SX69_9BURK</name>